<sequence length="1611" mass="186653">MEQENEADHLSEHTHIHKTLVSNNNNHNQVTSIDQEMQLNTTNSDLKIDPSTSSYEHVNSTSNNTSNSDIDINQIREQFTVESIPAQVLKSDNPSEINFDMDSDKNSNINNIIKTSLENNHETLKNKSPIPFMKYKQTNIDVLKSTENAIKFKKSLEKSYHCFICDTQIKSLKDWESHAISTFHIEKCMNKNNFVSYDCGGCKTFFFGSKERILKHCKDVHNDISGLPCVFKCMKEVFYHCMCISPTNWKSWSFCGPCKSFSCYKIKCYPSNHIYKKTIQFKCDSCLIDFVCSQEVYNKHLMSCEHIMLEYLQNKKVDKNLETQTMYCLKLPPIILNKFSIDNIKSTCNDCKFQMESNEKALTFHLTVCINKSDIHGKKTSNIKTYFCEVCNITTSNFTQWKFHLLLSSHLIKCFDIKDLVSYTCEICSLQCYGAVHHVTDHQNLHPNNSVQNLSKFMAFNFQRINKDLETKDFYYCEECETYAEVNSNSDHWNKSHKTKLKRIVCKPCRTEFFCIEDNGLFTSHILSSEHIILKSVISKNVFPECKTQSSINQNQKPNASKSTLEKNKVSFNVKPYLQFFQNVKNENNTMCKSCDNLINLNHNDLLSHLLVCNHGLVESIPKSNLNYFQCLECAFYSNNKDAWIDHATTHAKLDTNDCYSYICINCNSLVYGTTGDIELHLITEHKTTFINMPLESVLMAKQLMKRNINVGKSSDIMCFCEPCNMIFKSSDHRNHFKTDSHATAASDIVELFYCKDCKVEFYSSITVYECHKLTAEHIVMSSDYKKTEIKALLKPLKLDTHLFTFVTDQNLYNSTLNIGFFCFICDYLCLKLDVWKIHINSKKHINSSKDLCTDHRCKICKTLMFGKRHHMFEHYSNRFHSMLRQFKLMTSTEDSKQKCETKHAGNMGTTLENDQTAVVNEKPEESSTAVNLLTEMMTKLSHQSNIHKESSLLEDSATKNIHPMTVDEFPSELNFHQDSSVLDESITEINKTESMIKTMDEVPIETNTNTNYSIFYKLKIKMLNELLKQNKEIKSQVCYYCISCDFITTGKKYWDDHNSTNHSNEAESRSKGYCDVCNLYQFGLFHQLDKHRDTIEHKNMLDLKKLSNLNHLKNNNNKRKNEQNSNMTSVNPSDVTQTSKVDKQQTNGRKTDHKEGNNRQIMIEIKDVKPEYKKNSWVEIKKILAFYGLFGHITKHNSITIIFRKLASVNKMLKDKEMLERQYGFTINVIVEDDKLPELDKTTLYEFGNKAVLLKSINTQLAAINQEISNPEIIGRLFLLLNSIHSCAGKHFKSSKTYAFGSRMSGLALKDSDVDLYFDIADTFGGELSNDLYAQEDLVRYFGKVFRSQHNEYKHIQTITGARVPIVKFFHVPSGLYCDLSFKSGLSTHNTKLVRLYLALDERVHWIVCAVVKRWALQNEMKNQSMFTSYALAWLVLFYLMTIQVVPPLILLREHADYTNDTSRSDVMFIEDWDCTFCTLEKAKQIWKVPEIDCWDLLLGFFKFYSDSNRLKQFVLCPAIGQAIPKDKFYDIPITNPELLGFNKKKIGRPNDWRTKLKDYFHGEGLAVQDPFDLFHNITKIISPRKLQTFSYLCNKTMEVMNNGVQPYYA</sequence>
<feature type="compositionally biased region" description="Polar residues" evidence="1">
    <location>
        <begin position="1128"/>
        <end position="1149"/>
    </location>
</feature>
<dbReference type="GO" id="GO:0008270">
    <property type="term" value="F:zinc ion binding"/>
    <property type="evidence" value="ECO:0007669"/>
    <property type="project" value="InterPro"/>
</dbReference>
<evidence type="ECO:0000259" key="3">
    <source>
        <dbReference type="SMART" id="SM00355"/>
    </source>
</evidence>
<feature type="region of interest" description="Disordered" evidence="1">
    <location>
        <begin position="1108"/>
        <end position="1159"/>
    </location>
</feature>
<feature type="domain" description="C2H2-type" evidence="3">
    <location>
        <begin position="753"/>
        <end position="778"/>
    </location>
</feature>
<name>A0A9P0NDM8_APHGO</name>
<evidence type="ECO:0000259" key="4">
    <source>
        <dbReference type="SMART" id="SM00451"/>
    </source>
</evidence>
<dbReference type="Gene3D" id="3.30.460.10">
    <property type="entry name" value="Beta Polymerase, domain 2"/>
    <property type="match status" value="1"/>
</dbReference>
<feature type="domain" description="U1-type" evidence="4">
    <location>
        <begin position="472"/>
        <end position="504"/>
    </location>
</feature>
<evidence type="ECO:0000256" key="2">
    <source>
        <dbReference type="SAM" id="Phobius"/>
    </source>
</evidence>
<dbReference type="EMBL" id="OU899034">
    <property type="protein sequence ID" value="CAH1709344.1"/>
    <property type="molecule type" value="Genomic_DNA"/>
</dbReference>
<dbReference type="SUPFAM" id="SSF81301">
    <property type="entry name" value="Nucleotidyltransferase"/>
    <property type="match status" value="1"/>
</dbReference>
<feature type="compositionally biased region" description="Polar residues" evidence="1">
    <location>
        <begin position="44"/>
        <end position="58"/>
    </location>
</feature>
<feature type="domain" description="C2H2-type" evidence="3">
    <location>
        <begin position="281"/>
        <end position="306"/>
    </location>
</feature>
<keyword evidence="2" id="KW-0472">Membrane</keyword>
<gene>
    <name evidence="5" type="ORF">APHIGO_LOCUS775</name>
</gene>
<feature type="domain" description="U1-type" evidence="4">
    <location>
        <begin position="750"/>
        <end position="785"/>
    </location>
</feature>
<feature type="region of interest" description="Disordered" evidence="1">
    <location>
        <begin position="44"/>
        <end position="68"/>
    </location>
</feature>
<dbReference type="SMART" id="SM00355">
    <property type="entry name" value="ZnF_C2H2"/>
    <property type="match status" value="14"/>
</dbReference>
<reference evidence="5" key="1">
    <citation type="submission" date="2022-02" db="EMBL/GenBank/DDBJ databases">
        <authorList>
            <person name="King R."/>
        </authorList>
    </citation>
    <scope>NUCLEOTIDE SEQUENCE</scope>
</reference>
<dbReference type="GO" id="GO:0050265">
    <property type="term" value="F:RNA uridylyltransferase activity"/>
    <property type="evidence" value="ECO:0007669"/>
    <property type="project" value="TreeGrafter"/>
</dbReference>
<feature type="domain" description="U1-type" evidence="4">
    <location>
        <begin position="157"/>
        <end position="191"/>
    </location>
</feature>
<dbReference type="Pfam" id="PF22600">
    <property type="entry name" value="MTPAP-like_central"/>
    <property type="match status" value="1"/>
</dbReference>
<feature type="domain" description="U1-type" evidence="4">
    <location>
        <begin position="716"/>
        <end position="749"/>
    </location>
</feature>
<dbReference type="PANTHER" id="PTHR12271:SF66">
    <property type="entry name" value="TERMINAL URIDYLYLTRANSFERASE TAILOR"/>
    <property type="match status" value="1"/>
</dbReference>
<dbReference type="GO" id="GO:0031123">
    <property type="term" value="P:RNA 3'-end processing"/>
    <property type="evidence" value="ECO:0007669"/>
    <property type="project" value="TreeGrafter"/>
</dbReference>
<feature type="domain" description="C2H2-type" evidence="3">
    <location>
        <begin position="386"/>
        <end position="410"/>
    </location>
</feature>
<dbReference type="CDD" id="cd05402">
    <property type="entry name" value="NT_PAP_TUTase"/>
    <property type="match status" value="1"/>
</dbReference>
<feature type="compositionally biased region" description="Low complexity" evidence="1">
    <location>
        <begin position="59"/>
        <end position="68"/>
    </location>
</feature>
<feature type="domain" description="C2H2-type" evidence="3">
    <location>
        <begin position="629"/>
        <end position="651"/>
    </location>
</feature>
<evidence type="ECO:0000313" key="6">
    <source>
        <dbReference type="Proteomes" id="UP001154329"/>
    </source>
</evidence>
<feature type="domain" description="C2H2-type" evidence="3">
    <location>
        <begin position="197"/>
        <end position="221"/>
    </location>
</feature>
<reference evidence="5" key="2">
    <citation type="submission" date="2022-10" db="EMBL/GenBank/DDBJ databases">
        <authorList>
            <consortium name="ENA_rothamsted_submissions"/>
            <consortium name="culmorum"/>
            <person name="King R."/>
        </authorList>
    </citation>
    <scope>NUCLEOTIDE SEQUENCE</scope>
</reference>
<dbReference type="InterPro" id="IPR003604">
    <property type="entry name" value="Matrin/U1-like-C_Znf_C2H2"/>
</dbReference>
<protein>
    <recommendedName>
        <fullName evidence="7">Terminal uridylyltransferase 7</fullName>
    </recommendedName>
</protein>
<feature type="domain" description="C2H2-type" evidence="3">
    <location>
        <begin position="821"/>
        <end position="845"/>
    </location>
</feature>
<dbReference type="SUPFAM" id="SSF81631">
    <property type="entry name" value="PAP/OAS1 substrate-binding domain"/>
    <property type="match status" value="1"/>
</dbReference>
<dbReference type="SMART" id="SM00451">
    <property type="entry name" value="ZnF_U1"/>
    <property type="match status" value="5"/>
</dbReference>
<evidence type="ECO:0000256" key="1">
    <source>
        <dbReference type="SAM" id="MobiDB-lite"/>
    </source>
</evidence>
<dbReference type="Proteomes" id="UP001154329">
    <property type="component" value="Chromosome 1"/>
</dbReference>
<proteinExistence type="predicted"/>
<feature type="domain" description="C2H2-type" evidence="3">
    <location>
        <begin position="662"/>
        <end position="686"/>
    </location>
</feature>
<dbReference type="Gene3D" id="1.10.1410.10">
    <property type="match status" value="1"/>
</dbReference>
<feature type="domain" description="C2H2-type" evidence="3">
    <location>
        <begin position="856"/>
        <end position="881"/>
    </location>
</feature>
<dbReference type="GO" id="GO:0003676">
    <property type="term" value="F:nucleic acid binding"/>
    <property type="evidence" value="ECO:0007669"/>
    <property type="project" value="InterPro"/>
</dbReference>
<dbReference type="InterPro" id="IPR013087">
    <property type="entry name" value="Znf_C2H2_type"/>
</dbReference>
<keyword evidence="6" id="KW-1185">Reference proteome</keyword>
<feature type="domain" description="C2H2-type" evidence="3">
    <location>
        <begin position="423"/>
        <end position="446"/>
    </location>
</feature>
<feature type="transmembrane region" description="Helical" evidence="2">
    <location>
        <begin position="1432"/>
        <end position="1453"/>
    </location>
</feature>
<dbReference type="InterPro" id="IPR054708">
    <property type="entry name" value="MTPAP-like_central"/>
</dbReference>
<evidence type="ECO:0000313" key="5">
    <source>
        <dbReference type="EMBL" id="CAH1709344.1"/>
    </source>
</evidence>
<keyword evidence="2" id="KW-1133">Transmembrane helix</keyword>
<feature type="domain" description="C2H2-type" evidence="3">
    <location>
        <begin position="1040"/>
        <end position="1063"/>
    </location>
</feature>
<dbReference type="PANTHER" id="PTHR12271">
    <property type="entry name" value="POLY A POLYMERASE CID PAP -RELATED"/>
    <property type="match status" value="1"/>
</dbReference>
<organism evidence="5 6">
    <name type="scientific">Aphis gossypii</name>
    <name type="common">Cotton aphid</name>
    <dbReference type="NCBI Taxonomy" id="80765"/>
    <lineage>
        <taxon>Eukaryota</taxon>
        <taxon>Metazoa</taxon>
        <taxon>Ecdysozoa</taxon>
        <taxon>Arthropoda</taxon>
        <taxon>Hexapoda</taxon>
        <taxon>Insecta</taxon>
        <taxon>Pterygota</taxon>
        <taxon>Neoptera</taxon>
        <taxon>Paraneoptera</taxon>
        <taxon>Hemiptera</taxon>
        <taxon>Sternorrhyncha</taxon>
        <taxon>Aphidomorpha</taxon>
        <taxon>Aphidoidea</taxon>
        <taxon>Aphididae</taxon>
        <taxon>Aphidini</taxon>
        <taxon>Aphis</taxon>
        <taxon>Aphis</taxon>
    </lineage>
</organism>
<feature type="domain" description="U1-type" evidence="4">
    <location>
        <begin position="818"/>
        <end position="852"/>
    </location>
</feature>
<feature type="domain" description="C2H2-type" evidence="3">
    <location>
        <begin position="475"/>
        <end position="497"/>
    </location>
</feature>
<feature type="domain" description="C2H2-type" evidence="3">
    <location>
        <begin position="719"/>
        <end position="742"/>
    </location>
</feature>
<feature type="domain" description="C2H2-type" evidence="3">
    <location>
        <begin position="160"/>
        <end position="184"/>
    </location>
</feature>
<dbReference type="InterPro" id="IPR043519">
    <property type="entry name" value="NT_sf"/>
</dbReference>
<accession>A0A9P0NDM8</accession>
<keyword evidence="2" id="KW-0812">Transmembrane</keyword>
<feature type="domain" description="C2H2-type" evidence="3">
    <location>
        <begin position="1073"/>
        <end position="1098"/>
    </location>
</feature>
<evidence type="ECO:0008006" key="7">
    <source>
        <dbReference type="Google" id="ProtNLM"/>
    </source>
</evidence>